<keyword evidence="3 4" id="KW-0862">Zinc</keyword>
<name>U1NHP7_9EURY</name>
<evidence type="ECO:0000313" key="7">
    <source>
        <dbReference type="Proteomes" id="UP000030710"/>
    </source>
</evidence>
<dbReference type="HOGENOM" id="CLU_610619_0_0_2"/>
<comment type="catalytic activity">
    <reaction evidence="4">
        <text>glycyl-tRNA(Ala) + H2O = tRNA(Ala) + glycine + H(+)</text>
        <dbReference type="Rhea" id="RHEA:53744"/>
        <dbReference type="Rhea" id="RHEA-COMP:9657"/>
        <dbReference type="Rhea" id="RHEA-COMP:13640"/>
        <dbReference type="ChEBI" id="CHEBI:15377"/>
        <dbReference type="ChEBI" id="CHEBI:15378"/>
        <dbReference type="ChEBI" id="CHEBI:57305"/>
        <dbReference type="ChEBI" id="CHEBI:78442"/>
        <dbReference type="ChEBI" id="CHEBI:78522"/>
        <dbReference type="EC" id="3.1.1.96"/>
    </reaction>
</comment>
<feature type="region of interest" description="Disordered" evidence="5">
    <location>
        <begin position="322"/>
        <end position="355"/>
    </location>
</feature>
<comment type="subunit">
    <text evidence="4">Monomer.</text>
</comment>
<evidence type="ECO:0000313" key="6">
    <source>
        <dbReference type="EMBL" id="ERG96383.1"/>
    </source>
</evidence>
<comment type="catalytic activity">
    <reaction evidence="4">
        <text>a D-aminoacyl-tRNA + H2O = a tRNA + a D-alpha-amino acid + H(+)</text>
        <dbReference type="Rhea" id="RHEA:13953"/>
        <dbReference type="Rhea" id="RHEA-COMP:10123"/>
        <dbReference type="Rhea" id="RHEA-COMP:10124"/>
        <dbReference type="ChEBI" id="CHEBI:15377"/>
        <dbReference type="ChEBI" id="CHEBI:15378"/>
        <dbReference type="ChEBI" id="CHEBI:59871"/>
        <dbReference type="ChEBI" id="CHEBI:78442"/>
        <dbReference type="ChEBI" id="CHEBI:79333"/>
        <dbReference type="EC" id="3.1.1.96"/>
    </reaction>
</comment>
<dbReference type="STRING" id="1238425.J07HQW2_02861"/>
<dbReference type="PANTHER" id="PTHR34667:SF1">
    <property type="entry name" value="D-AMINOACYL-TRNA DEACYLASE"/>
    <property type="match status" value="1"/>
</dbReference>
<dbReference type="GO" id="GO:0106026">
    <property type="term" value="F:Gly-tRNA(Ala) deacylase activity"/>
    <property type="evidence" value="ECO:0007669"/>
    <property type="project" value="RHEA"/>
</dbReference>
<evidence type="ECO:0000256" key="4">
    <source>
        <dbReference type="HAMAP-Rule" id="MF_00562"/>
    </source>
</evidence>
<dbReference type="SUPFAM" id="SSF142535">
    <property type="entry name" value="AF0625-like"/>
    <property type="match status" value="1"/>
</dbReference>
<dbReference type="Gene3D" id="3.40.50.10700">
    <property type="entry name" value="AF0625-like"/>
    <property type="match status" value="1"/>
</dbReference>
<comment type="function">
    <text evidence="4">D-aminoacyl-tRNA deacylase with broad substrate specificity. By recycling D-aminoacyl-tRNA to D-amino acids and free tRNA molecules, this enzyme counteracts the toxicity associated with the formation of D-aminoacyl-tRNA entities in vivo.</text>
</comment>
<evidence type="ECO:0000256" key="5">
    <source>
        <dbReference type="SAM" id="MobiDB-lite"/>
    </source>
</evidence>
<gene>
    <name evidence="4" type="primary">dtdA</name>
    <name evidence="6" type="ORF">J07HQW2_02861</name>
</gene>
<dbReference type="EMBL" id="KE356561">
    <property type="protein sequence ID" value="ERG96383.1"/>
    <property type="molecule type" value="Genomic_DNA"/>
</dbReference>
<keyword evidence="1 4" id="KW-0479">Metal-binding</keyword>
<dbReference type="Pfam" id="PF04414">
    <property type="entry name" value="tRNA_deacylase"/>
    <property type="match status" value="1"/>
</dbReference>
<evidence type="ECO:0000256" key="3">
    <source>
        <dbReference type="ARBA" id="ARBA00022833"/>
    </source>
</evidence>
<dbReference type="RefSeq" id="WP_021055848.1">
    <property type="nucleotide sequence ID" value="NZ_KE356561.1"/>
</dbReference>
<organism evidence="6 7">
    <name type="scientific">Haloquadratum walsbyi J07HQW2</name>
    <dbReference type="NCBI Taxonomy" id="1238425"/>
    <lineage>
        <taxon>Archaea</taxon>
        <taxon>Methanobacteriati</taxon>
        <taxon>Methanobacteriota</taxon>
        <taxon>Stenosarchaea group</taxon>
        <taxon>Halobacteria</taxon>
        <taxon>Halobacteriales</taxon>
        <taxon>Haloferacaceae</taxon>
        <taxon>Haloquadratum</taxon>
    </lineage>
</organism>
<sequence>MIGLVVSRADVASITISNQLHELVEWETHCDTNGNEYKQYDEFEMRTVDEWHLDLEDASSLFSTTPQVIAFLSRHSGDTGPLLTTHFTGNFGPAEYGGEPGSFAQTCPMIQWTLTEAFDQHAPPRYNVGIECTHHGPTSVGAPSLFVELGSNKSEWNDPDGARAVAQAILELSDIQESTDINSNRTVIGFGGGHYAPRFERIIRETDWVVGHIGADWALDSMGTPAANRDIIDHAVTATDADVALVADDRPELTSVLKKTGIRVVEETWLRETTGVSPPLVDAVESALVPIASGLRLGASATEYDPSTSDEFVITQIDTDIDTDTNTDETSRVQGSANTETGGNTATEGAGNQDNNTLDTVNWADIDAAVLSFPTALIEATAGIDAETTTQILSEHTLAFETTESGTRPTGRVIITDRLSVESIIHELIDILNSKYDHVERTDGTLRGTRQVFDPAKAATLDIPEGPAFGRLAAGESVTVAGRTINPEAVHTTEIVTFPIFSALS</sequence>
<dbReference type="EC" id="3.1.1.96" evidence="4"/>
<dbReference type="GO" id="GO:0019478">
    <property type="term" value="P:D-amino acid catabolic process"/>
    <property type="evidence" value="ECO:0007669"/>
    <property type="project" value="UniProtKB-UniRule"/>
</dbReference>
<dbReference type="eggNOG" id="arCOG01616">
    <property type="taxonomic scope" value="Archaea"/>
</dbReference>
<accession>U1NHP7</accession>
<dbReference type="PANTHER" id="PTHR34667">
    <property type="entry name" value="D-AMINOACYL-TRNA DEACYLASE"/>
    <property type="match status" value="1"/>
</dbReference>
<dbReference type="HAMAP" id="MF_00562">
    <property type="entry name" value="Deacylase_DtdA"/>
    <property type="match status" value="1"/>
</dbReference>
<keyword evidence="2 4" id="KW-0378">Hydrolase</keyword>
<reference evidence="6 7" key="1">
    <citation type="journal article" date="2013" name="PLoS ONE">
        <title>Assembly-driven community genomics of a hypersaline microbial ecosystem.</title>
        <authorList>
            <person name="Podell S."/>
            <person name="Ugalde J.A."/>
            <person name="Narasingarao P."/>
            <person name="Banfield J.F."/>
            <person name="Heidelberg K.B."/>
            <person name="Allen E.E."/>
        </authorList>
    </citation>
    <scope>NUCLEOTIDE SEQUENCE [LARGE SCALE GENOMIC DNA]</scope>
    <source>
        <strain evidence="7">J07HQW2</strain>
    </source>
</reference>
<proteinExistence type="inferred from homology"/>
<dbReference type="InterPro" id="IPR007508">
    <property type="entry name" value="DtdA"/>
</dbReference>
<dbReference type="GO" id="GO:0051499">
    <property type="term" value="F:D-aminoacyl-tRNA deacylase activity"/>
    <property type="evidence" value="ECO:0007669"/>
    <property type="project" value="UniProtKB-UniRule"/>
</dbReference>
<evidence type="ECO:0000256" key="1">
    <source>
        <dbReference type="ARBA" id="ARBA00022723"/>
    </source>
</evidence>
<feature type="compositionally biased region" description="Low complexity" evidence="5">
    <location>
        <begin position="337"/>
        <end position="352"/>
    </location>
</feature>
<dbReference type="InterPro" id="IPR018033">
    <property type="entry name" value="Deacylase_DtdA_archaea"/>
</dbReference>
<evidence type="ECO:0000256" key="2">
    <source>
        <dbReference type="ARBA" id="ARBA00022801"/>
    </source>
</evidence>
<dbReference type="AlphaFoldDB" id="U1NHP7"/>
<comment type="cofactor">
    <cofactor evidence="4">
        <name>Zn(2+)</name>
        <dbReference type="ChEBI" id="CHEBI:29105"/>
    </cofactor>
    <text evidence="4">Binds 2 Zn(2+) ions per subunit.</text>
</comment>
<comment type="similarity">
    <text evidence="4">Belongs to the DtdA deacylase family.</text>
</comment>
<dbReference type="Proteomes" id="UP000030710">
    <property type="component" value="Unassembled WGS sequence"/>
</dbReference>
<dbReference type="GO" id="GO:0008270">
    <property type="term" value="F:zinc ion binding"/>
    <property type="evidence" value="ECO:0007669"/>
    <property type="project" value="UniProtKB-UniRule"/>
</dbReference>
<dbReference type="Gene3D" id="3.40.630.50">
    <property type="entry name" value="AF0625-like"/>
    <property type="match status" value="1"/>
</dbReference>
<protein>
    <recommendedName>
        <fullName evidence="4">D-aminoacyl-tRNA deacylase</fullName>
        <ecNumber evidence="4">3.1.1.96</ecNumber>
    </recommendedName>
</protein>